<dbReference type="RefSeq" id="XP_001840196.1">
    <property type="nucleotide sequence ID" value="XM_001840144.1"/>
</dbReference>
<dbReference type="CDD" id="cd09275">
    <property type="entry name" value="RNase_HI_RT_DIRS1"/>
    <property type="match status" value="1"/>
</dbReference>
<dbReference type="Proteomes" id="UP000001861">
    <property type="component" value="Unassembled WGS sequence"/>
</dbReference>
<dbReference type="OrthoDB" id="3255824at2759"/>
<dbReference type="GeneID" id="6016828"/>
<comment type="caution">
    <text evidence="3">The sequence shown here is derived from an EMBL/GenBank/DDBJ whole genome shotgun (WGS) entry which is preliminary data.</text>
</comment>
<keyword evidence="4" id="KW-1185">Reference proteome</keyword>
<evidence type="ECO:0000256" key="1">
    <source>
        <dbReference type="SAM" id="Coils"/>
    </source>
</evidence>
<dbReference type="InterPro" id="IPR052055">
    <property type="entry name" value="Hepadnavirus_pol/RT"/>
</dbReference>
<organism evidence="3 4">
    <name type="scientific">Coprinopsis cinerea (strain Okayama-7 / 130 / ATCC MYA-4618 / FGSC 9003)</name>
    <name type="common">Inky cap fungus</name>
    <name type="synonym">Hormographiella aspergillata</name>
    <dbReference type="NCBI Taxonomy" id="240176"/>
    <lineage>
        <taxon>Eukaryota</taxon>
        <taxon>Fungi</taxon>
        <taxon>Dikarya</taxon>
        <taxon>Basidiomycota</taxon>
        <taxon>Agaricomycotina</taxon>
        <taxon>Agaricomycetes</taxon>
        <taxon>Agaricomycetidae</taxon>
        <taxon>Agaricales</taxon>
        <taxon>Agaricineae</taxon>
        <taxon>Psathyrellaceae</taxon>
        <taxon>Coprinopsis</taxon>
    </lineage>
</organism>
<dbReference type="AlphaFoldDB" id="A8PBJ1"/>
<evidence type="ECO:0000256" key="2">
    <source>
        <dbReference type="SAM" id="MobiDB-lite"/>
    </source>
</evidence>
<dbReference type="EMBL" id="AACS02000004">
    <property type="protein sequence ID" value="EAU81643.1"/>
    <property type="molecule type" value="Genomic_DNA"/>
</dbReference>
<dbReference type="InParanoid" id="A8PBJ1"/>
<feature type="coiled-coil region" evidence="1">
    <location>
        <begin position="110"/>
        <end position="144"/>
    </location>
</feature>
<name>A8PBJ1_COPC7</name>
<gene>
    <name evidence="3" type="ORF">CC1G_02659</name>
</gene>
<evidence type="ECO:0000313" key="3">
    <source>
        <dbReference type="EMBL" id="EAU81643.1"/>
    </source>
</evidence>
<dbReference type="VEuPathDB" id="FungiDB:CC1G_02659"/>
<proteinExistence type="predicted"/>
<feature type="region of interest" description="Disordered" evidence="2">
    <location>
        <begin position="189"/>
        <end position="235"/>
    </location>
</feature>
<feature type="region of interest" description="Disordered" evidence="2">
    <location>
        <begin position="1"/>
        <end position="20"/>
    </location>
</feature>
<protein>
    <submittedName>
        <fullName evidence="3">Uncharacterized protein</fullName>
    </submittedName>
</protein>
<evidence type="ECO:0000313" key="4">
    <source>
        <dbReference type="Proteomes" id="UP000001861"/>
    </source>
</evidence>
<dbReference type="PANTHER" id="PTHR33050">
    <property type="entry name" value="REVERSE TRANSCRIPTASE DOMAIN-CONTAINING PROTEIN"/>
    <property type="match status" value="1"/>
</dbReference>
<sequence length="493" mass="55186">MLSDSGTSSSDSALSSGFSSEDQFFPSRPAGRSSNVNLAWVCDPTFGVVHRHGCTVCRSYKSHCVDASRHPDDLSFHHAVKDRDGLATTRYFEGVEEGRRQQAQQERTRMYRYRQERDDARARLSRCEDEIRSLRMELLEMQDAFMAMQLSYEDQIATLLDGPQHRYDPDEDFLEDLRLVDMQDFLLDDSESGSETRMHVDGDPQTSSSEPLSSDSWESGGFSSDSSSLEGVEDEVADHVPQVLRPSDSLTIQEVQQLISSASDPSNRDALARVKSLCSLAHRTPRSRRSPAQKYLLKSWKGPSSRVSSSVCHSLPPASTPRPLPLFSKVPPLSSVPEIIVDASTAGIGFLMKSKWLAWTLKDGWRSNGRDMVWAELAAVELGLRTAIALGVRQTHLRVRSDNSSVITALKTRTIRVPHDMEVLEHILALCRTYAIELMPVWIWTKHNPADALSRKRYPPSSLRVEEEPEIPPHLVPFVEPLPLTNVSQATSS</sequence>
<accession>A8PBJ1</accession>
<dbReference type="PANTHER" id="PTHR33050:SF7">
    <property type="entry name" value="RIBONUCLEASE H"/>
    <property type="match status" value="1"/>
</dbReference>
<feature type="compositionally biased region" description="Low complexity" evidence="2">
    <location>
        <begin position="207"/>
        <end position="230"/>
    </location>
</feature>
<reference evidence="3 4" key="1">
    <citation type="journal article" date="2010" name="Proc. Natl. Acad. Sci. U.S.A.">
        <title>Insights into evolution of multicellular fungi from the assembled chromosomes of the mushroom Coprinopsis cinerea (Coprinus cinereus).</title>
        <authorList>
            <person name="Stajich J.E."/>
            <person name="Wilke S.K."/>
            <person name="Ahren D."/>
            <person name="Au C.H."/>
            <person name="Birren B.W."/>
            <person name="Borodovsky M."/>
            <person name="Burns C."/>
            <person name="Canback B."/>
            <person name="Casselton L.A."/>
            <person name="Cheng C.K."/>
            <person name="Deng J."/>
            <person name="Dietrich F.S."/>
            <person name="Fargo D.C."/>
            <person name="Farman M.L."/>
            <person name="Gathman A.C."/>
            <person name="Goldberg J."/>
            <person name="Guigo R."/>
            <person name="Hoegger P.J."/>
            <person name="Hooker J.B."/>
            <person name="Huggins A."/>
            <person name="James T.Y."/>
            <person name="Kamada T."/>
            <person name="Kilaru S."/>
            <person name="Kodira C."/>
            <person name="Kues U."/>
            <person name="Kupfer D."/>
            <person name="Kwan H.S."/>
            <person name="Lomsadze A."/>
            <person name="Li W."/>
            <person name="Lilly W.W."/>
            <person name="Ma L.J."/>
            <person name="Mackey A.J."/>
            <person name="Manning G."/>
            <person name="Martin F."/>
            <person name="Muraguchi H."/>
            <person name="Natvig D.O."/>
            <person name="Palmerini H."/>
            <person name="Ramesh M.A."/>
            <person name="Rehmeyer C.J."/>
            <person name="Roe B.A."/>
            <person name="Shenoy N."/>
            <person name="Stanke M."/>
            <person name="Ter-Hovhannisyan V."/>
            <person name="Tunlid A."/>
            <person name="Velagapudi R."/>
            <person name="Vision T.J."/>
            <person name="Zeng Q."/>
            <person name="Zolan M.E."/>
            <person name="Pukkila P.J."/>
        </authorList>
    </citation>
    <scope>NUCLEOTIDE SEQUENCE [LARGE SCALE GENOMIC DNA]</scope>
    <source>
        <strain evidence="4">Okayama-7 / 130 / ATCC MYA-4618 / FGSC 9003</strain>
    </source>
</reference>
<dbReference type="KEGG" id="cci:CC1G_02659"/>
<keyword evidence="1" id="KW-0175">Coiled coil</keyword>